<dbReference type="SMART" id="SM00448">
    <property type="entry name" value="REC"/>
    <property type="match status" value="1"/>
</dbReference>
<accession>A0A3B0SRM0</accession>
<dbReference type="GO" id="GO:0005829">
    <property type="term" value="C:cytosol"/>
    <property type="evidence" value="ECO:0007669"/>
    <property type="project" value="TreeGrafter"/>
</dbReference>
<keyword evidence="5" id="KW-0804">Transcription</keyword>
<dbReference type="GO" id="GO:0006355">
    <property type="term" value="P:regulation of DNA-templated transcription"/>
    <property type="evidence" value="ECO:0007669"/>
    <property type="project" value="InterPro"/>
</dbReference>
<evidence type="ECO:0000256" key="4">
    <source>
        <dbReference type="ARBA" id="ARBA00023125"/>
    </source>
</evidence>
<dbReference type="PANTHER" id="PTHR48111:SF1">
    <property type="entry name" value="TWO-COMPONENT RESPONSE REGULATOR ORR33"/>
    <property type="match status" value="1"/>
</dbReference>
<dbReference type="InterPro" id="IPR001789">
    <property type="entry name" value="Sig_transdc_resp-reg_receiver"/>
</dbReference>
<dbReference type="PROSITE" id="PS51755">
    <property type="entry name" value="OMPR_PHOB"/>
    <property type="match status" value="1"/>
</dbReference>
<keyword evidence="3" id="KW-0805">Transcription regulation</keyword>
<dbReference type="Pfam" id="PF00072">
    <property type="entry name" value="Response_reg"/>
    <property type="match status" value="1"/>
</dbReference>
<dbReference type="Gene3D" id="6.10.250.690">
    <property type="match status" value="1"/>
</dbReference>
<protein>
    <recommendedName>
        <fullName evidence="9">Phosphate regulon transcriptional regulatory protein PhoB (SphR)</fullName>
    </recommendedName>
</protein>
<dbReference type="InterPro" id="IPR011006">
    <property type="entry name" value="CheY-like_superfamily"/>
</dbReference>
<dbReference type="InterPro" id="IPR016032">
    <property type="entry name" value="Sig_transdc_resp-reg_C-effctor"/>
</dbReference>
<dbReference type="FunFam" id="3.40.50.2300:FF:000001">
    <property type="entry name" value="DNA-binding response regulator PhoB"/>
    <property type="match status" value="1"/>
</dbReference>
<keyword evidence="1" id="KW-0597">Phosphoprotein</keyword>
<dbReference type="Pfam" id="PF00486">
    <property type="entry name" value="Trans_reg_C"/>
    <property type="match status" value="1"/>
</dbReference>
<feature type="domain" description="OmpR/PhoB-type" evidence="7">
    <location>
        <begin position="127"/>
        <end position="224"/>
    </location>
</feature>
<dbReference type="SUPFAM" id="SSF46894">
    <property type="entry name" value="C-terminal effector domain of the bipartite response regulators"/>
    <property type="match status" value="1"/>
</dbReference>
<organism evidence="8">
    <name type="scientific">hydrothermal vent metagenome</name>
    <dbReference type="NCBI Taxonomy" id="652676"/>
    <lineage>
        <taxon>unclassified sequences</taxon>
        <taxon>metagenomes</taxon>
        <taxon>ecological metagenomes</taxon>
    </lineage>
</organism>
<dbReference type="CDD" id="cd00383">
    <property type="entry name" value="trans_reg_C"/>
    <property type="match status" value="1"/>
</dbReference>
<evidence type="ECO:0000256" key="5">
    <source>
        <dbReference type="ARBA" id="ARBA00023163"/>
    </source>
</evidence>
<proteinExistence type="predicted"/>
<dbReference type="GO" id="GO:0000156">
    <property type="term" value="F:phosphorelay response regulator activity"/>
    <property type="evidence" value="ECO:0007669"/>
    <property type="project" value="TreeGrafter"/>
</dbReference>
<dbReference type="Gene3D" id="1.10.10.10">
    <property type="entry name" value="Winged helix-like DNA-binding domain superfamily/Winged helix DNA-binding domain"/>
    <property type="match status" value="1"/>
</dbReference>
<dbReference type="AlphaFoldDB" id="A0A3B0SRM0"/>
<evidence type="ECO:0000259" key="7">
    <source>
        <dbReference type="PROSITE" id="PS51755"/>
    </source>
</evidence>
<feature type="domain" description="Response regulatory" evidence="6">
    <location>
        <begin position="3"/>
        <end position="116"/>
    </location>
</feature>
<dbReference type="SMART" id="SM00862">
    <property type="entry name" value="Trans_reg_C"/>
    <property type="match status" value="1"/>
</dbReference>
<dbReference type="PANTHER" id="PTHR48111">
    <property type="entry name" value="REGULATOR OF RPOS"/>
    <property type="match status" value="1"/>
</dbReference>
<dbReference type="GO" id="GO:0000976">
    <property type="term" value="F:transcription cis-regulatory region binding"/>
    <property type="evidence" value="ECO:0007669"/>
    <property type="project" value="TreeGrafter"/>
</dbReference>
<dbReference type="EMBL" id="UOEK01000445">
    <property type="protein sequence ID" value="VAW08148.1"/>
    <property type="molecule type" value="Genomic_DNA"/>
</dbReference>
<keyword evidence="4" id="KW-0238">DNA-binding</keyword>
<evidence type="ECO:0000259" key="6">
    <source>
        <dbReference type="PROSITE" id="PS50110"/>
    </source>
</evidence>
<keyword evidence="2" id="KW-0902">Two-component regulatory system</keyword>
<evidence type="ECO:0000313" key="8">
    <source>
        <dbReference type="EMBL" id="VAW08148.1"/>
    </source>
</evidence>
<dbReference type="InterPro" id="IPR039420">
    <property type="entry name" value="WalR-like"/>
</dbReference>
<dbReference type="SUPFAM" id="SSF52172">
    <property type="entry name" value="CheY-like"/>
    <property type="match status" value="1"/>
</dbReference>
<evidence type="ECO:0000256" key="2">
    <source>
        <dbReference type="ARBA" id="ARBA00023012"/>
    </source>
</evidence>
<evidence type="ECO:0000256" key="3">
    <source>
        <dbReference type="ARBA" id="ARBA00023015"/>
    </source>
</evidence>
<evidence type="ECO:0008006" key="9">
    <source>
        <dbReference type="Google" id="ProtNLM"/>
    </source>
</evidence>
<reference evidence="8" key="1">
    <citation type="submission" date="2018-06" db="EMBL/GenBank/DDBJ databases">
        <authorList>
            <person name="Zhirakovskaya E."/>
        </authorList>
    </citation>
    <scope>NUCLEOTIDE SEQUENCE</scope>
</reference>
<dbReference type="CDD" id="cd17574">
    <property type="entry name" value="REC_OmpR"/>
    <property type="match status" value="1"/>
</dbReference>
<name>A0A3B0SRM0_9ZZZZ</name>
<dbReference type="InterPro" id="IPR001867">
    <property type="entry name" value="OmpR/PhoB-type_DNA-bd"/>
</dbReference>
<dbReference type="GO" id="GO:0032993">
    <property type="term" value="C:protein-DNA complex"/>
    <property type="evidence" value="ECO:0007669"/>
    <property type="project" value="TreeGrafter"/>
</dbReference>
<dbReference type="PROSITE" id="PS50110">
    <property type="entry name" value="RESPONSE_REGULATORY"/>
    <property type="match status" value="1"/>
</dbReference>
<evidence type="ECO:0000256" key="1">
    <source>
        <dbReference type="ARBA" id="ARBA00022553"/>
    </source>
</evidence>
<sequence>MLRILIVEDEPSYREALAVALGAEGFRVETAATGREGVSLFRAEHPDIVLLDLMLPELSGLDVLRAIRGESDVPVIVVSAKDSESDVVSALELGADDYLRKPYSIRELVARIRVSSRRSQAGDVGDDEPLVFGNAVLDPGTYEVRIGSVAIDLPRKEFALLRQLMERSGRIVAREMLLESVWGIHWTDSKTLDQHVRRLRRKFEGAEGAPEIVTVRGVGYRLTHPEP</sequence>
<gene>
    <name evidence="8" type="ORF">MNBD_ACTINO02-659</name>
</gene>
<dbReference type="Gene3D" id="3.40.50.2300">
    <property type="match status" value="1"/>
</dbReference>
<dbReference type="InterPro" id="IPR036388">
    <property type="entry name" value="WH-like_DNA-bd_sf"/>
</dbReference>